<dbReference type="PANTHER" id="PTHR24112">
    <property type="entry name" value="LEUCINE-RICH REPEAT, ISOFORM F-RELATED"/>
    <property type="match status" value="1"/>
</dbReference>
<dbReference type="VEuPathDB" id="TrichDB:TVAG_218240"/>
<dbReference type="OrthoDB" id="18598at2759"/>
<dbReference type="EMBL" id="DS113725">
    <property type="protein sequence ID" value="EAX97210.1"/>
    <property type="molecule type" value="Genomic_DNA"/>
</dbReference>
<dbReference type="InterPro" id="IPR051279">
    <property type="entry name" value="PP1-Reg/Actin-Interact_Protein"/>
</dbReference>
<dbReference type="PANTHER" id="PTHR24112:SF64">
    <property type="entry name" value="CHROMOSOME UNDETERMINED SCAFFOLD_46, WHOLE GENOME SHOTGUN SEQUENCE"/>
    <property type="match status" value="1"/>
</dbReference>
<reference evidence="2" key="2">
    <citation type="journal article" date="2007" name="Science">
        <title>Draft genome sequence of the sexually transmitted pathogen Trichomonas vaginalis.</title>
        <authorList>
            <person name="Carlton J.M."/>
            <person name="Hirt R.P."/>
            <person name="Silva J.C."/>
            <person name="Delcher A.L."/>
            <person name="Schatz M."/>
            <person name="Zhao Q."/>
            <person name="Wortman J.R."/>
            <person name="Bidwell S.L."/>
            <person name="Alsmark U.C.M."/>
            <person name="Besteiro S."/>
            <person name="Sicheritz-Ponten T."/>
            <person name="Noel C.J."/>
            <person name="Dacks J.B."/>
            <person name="Foster P.G."/>
            <person name="Simillion C."/>
            <person name="Van de Peer Y."/>
            <person name="Miranda-Saavedra D."/>
            <person name="Barton G.J."/>
            <person name="Westrop G.D."/>
            <person name="Mueller S."/>
            <person name="Dessi D."/>
            <person name="Fiori P.L."/>
            <person name="Ren Q."/>
            <person name="Paulsen I."/>
            <person name="Zhang H."/>
            <person name="Bastida-Corcuera F.D."/>
            <person name="Simoes-Barbosa A."/>
            <person name="Brown M.T."/>
            <person name="Hayes R.D."/>
            <person name="Mukherjee M."/>
            <person name="Okumura C.Y."/>
            <person name="Schneider R."/>
            <person name="Smith A.J."/>
            <person name="Vanacova S."/>
            <person name="Villalvazo M."/>
            <person name="Haas B.J."/>
            <person name="Pertea M."/>
            <person name="Feldblyum T.V."/>
            <person name="Utterback T.R."/>
            <person name="Shu C.L."/>
            <person name="Osoegawa K."/>
            <person name="de Jong P.J."/>
            <person name="Hrdy I."/>
            <person name="Horvathova L."/>
            <person name="Zubacova Z."/>
            <person name="Dolezal P."/>
            <person name="Malik S.B."/>
            <person name="Logsdon J.M. Jr."/>
            <person name="Henze K."/>
            <person name="Gupta A."/>
            <person name="Wang C.C."/>
            <person name="Dunne R.L."/>
            <person name="Upcroft J.A."/>
            <person name="Upcroft P."/>
            <person name="White O."/>
            <person name="Salzberg S.L."/>
            <person name="Tang P."/>
            <person name="Chiu C.-H."/>
            <person name="Lee Y.-S."/>
            <person name="Embley T.M."/>
            <person name="Coombs G.H."/>
            <person name="Mottram J.C."/>
            <person name="Tachezy J."/>
            <person name="Fraser-Liggett C.M."/>
            <person name="Johnson P.J."/>
        </authorList>
    </citation>
    <scope>NUCLEOTIDE SEQUENCE [LARGE SCALE GENOMIC DNA]</scope>
    <source>
        <strain evidence="2">G3</strain>
    </source>
</reference>
<dbReference type="VEuPathDB" id="TrichDB:TVAGG3_0423030"/>
<dbReference type="GO" id="GO:0016477">
    <property type="term" value="P:cell migration"/>
    <property type="evidence" value="ECO:0000318"/>
    <property type="project" value="GO_Central"/>
</dbReference>
<dbReference type="RefSeq" id="XP_001310140.1">
    <property type="nucleotide sequence ID" value="XM_001310139.1"/>
</dbReference>
<evidence type="ECO:0008006" key="4">
    <source>
        <dbReference type="Google" id="ProtNLM"/>
    </source>
</evidence>
<name>A2FD17_TRIV3</name>
<dbReference type="KEGG" id="tva:4754989"/>
<gene>
    <name evidence="2" type="ORF">TVAG_218240</name>
</gene>
<dbReference type="AlphaFoldDB" id="A2FD17"/>
<dbReference type="InterPro" id="IPR032675">
    <property type="entry name" value="LRR_dom_sf"/>
</dbReference>
<proteinExistence type="predicted"/>
<accession>A2FD17</accession>
<dbReference type="SUPFAM" id="SSF52047">
    <property type="entry name" value="RNI-like"/>
    <property type="match status" value="1"/>
</dbReference>
<dbReference type="GO" id="GO:0034315">
    <property type="term" value="P:regulation of Arp2/3 complex-mediated actin nucleation"/>
    <property type="evidence" value="ECO:0000318"/>
    <property type="project" value="GO_Central"/>
</dbReference>
<protein>
    <recommendedName>
        <fullName evidence="4">Leucine Rich Repeat family protein</fullName>
    </recommendedName>
</protein>
<reference evidence="2" key="1">
    <citation type="submission" date="2006-10" db="EMBL/GenBank/DDBJ databases">
        <authorList>
            <person name="Amadeo P."/>
            <person name="Zhao Q."/>
            <person name="Wortman J."/>
            <person name="Fraser-Liggett C."/>
            <person name="Carlton J."/>
        </authorList>
    </citation>
    <scope>NUCLEOTIDE SEQUENCE</scope>
    <source>
        <strain evidence="2">G3</strain>
    </source>
</reference>
<dbReference type="SMR" id="A2FD17"/>
<dbReference type="Gene3D" id="3.80.10.10">
    <property type="entry name" value="Ribonuclease Inhibitor"/>
    <property type="match status" value="1"/>
</dbReference>
<evidence type="ECO:0000313" key="2">
    <source>
        <dbReference type="EMBL" id="EAX97210.1"/>
    </source>
</evidence>
<evidence type="ECO:0000256" key="1">
    <source>
        <dbReference type="SAM" id="MobiDB-lite"/>
    </source>
</evidence>
<feature type="region of interest" description="Disordered" evidence="1">
    <location>
        <begin position="634"/>
        <end position="667"/>
    </location>
</feature>
<dbReference type="GO" id="GO:0030027">
    <property type="term" value="C:lamellipodium"/>
    <property type="evidence" value="ECO:0000318"/>
    <property type="project" value="GO_Central"/>
</dbReference>
<dbReference type="Proteomes" id="UP000001542">
    <property type="component" value="Unassembled WGS sequence"/>
</dbReference>
<dbReference type="GO" id="GO:0005886">
    <property type="term" value="C:plasma membrane"/>
    <property type="evidence" value="ECO:0000318"/>
    <property type="project" value="GO_Central"/>
</dbReference>
<evidence type="ECO:0000313" key="3">
    <source>
        <dbReference type="Proteomes" id="UP000001542"/>
    </source>
</evidence>
<dbReference type="InParanoid" id="A2FD17"/>
<keyword evidence="3" id="KW-1185">Reference proteome</keyword>
<organism evidence="2 3">
    <name type="scientific">Trichomonas vaginalis (strain ATCC PRA-98 / G3)</name>
    <dbReference type="NCBI Taxonomy" id="412133"/>
    <lineage>
        <taxon>Eukaryota</taxon>
        <taxon>Metamonada</taxon>
        <taxon>Parabasalia</taxon>
        <taxon>Trichomonadida</taxon>
        <taxon>Trichomonadidae</taxon>
        <taxon>Trichomonas</taxon>
    </lineage>
</organism>
<sequence>MSLGGDPKPWNFETSDRTIEFCNLWVDKINTKGKIDRRLLKCNEAFGELYRENGFTKELESSRSFKWFNLQKIVCIEENRLEMYFNNDGVIIFQNEHALKIAKLLINHILNILIPEEYPEIQIDGFFVEEFVPGNICALLRYRARVFGRGSQLSHQILSILSKYPTTGSNKIDLSDAKLSSEAIDDFLFSLVIDPRVRYLYLPKSKDSDSNWGPLARCLAKNSFVQGFSIAEKYDSSFSLLADALQRNGHSSLQKMEFVNTSFPIDAADSLARMINNSKVKNLSFVKAINHISVPAFINPISRTKNFSNITSLTIANQKKVVVTELLKYCSSIQNLTLEHIGVDISDILTAIQEATNLHLEKLDLSNNNCRKRIFKNTNFGGANSIILENVVFTVGSMTSMIYAAGSSQNDRSVSLAFATIDTGDWNGIFMRLKEMKDLKINEINWDGNVILPNFINFLSNNTNISIVSIRGCPISENVVPHIANFISNTNTVTALNISGDSECFLTPTAAYDIINALGENRSIKIFDISRTSLKNDGLKILSKTLMNNRVIESIYYDRNGVLSAKNWSDFFNTLLGRGKSLKLTWPEREMVQLLQQGAVTEEEIIEMKKNLALISRGDPNIVIPQETLEKLNVEHSPEVKTKKKRKSSAATSKKQRESNAQNDEQREIPTINIKSVGLAGICVPQISPVNGDDLVKMFSIEEIVLRIKAN</sequence>